<proteinExistence type="predicted"/>
<dbReference type="InParanoid" id="A9B5T7"/>
<reference evidence="1 2" key="1">
    <citation type="journal article" date="2011" name="Stand. Genomic Sci.">
        <title>Complete genome sequence of the filamentous gliding predatory bacterium Herpetosiphon aurantiacus type strain (114-95(T)).</title>
        <authorList>
            <person name="Kiss H."/>
            <person name="Nett M."/>
            <person name="Domin N."/>
            <person name="Martin K."/>
            <person name="Maresca J.A."/>
            <person name="Copeland A."/>
            <person name="Lapidus A."/>
            <person name="Lucas S."/>
            <person name="Berry K.W."/>
            <person name="Glavina Del Rio T."/>
            <person name="Dalin E."/>
            <person name="Tice H."/>
            <person name="Pitluck S."/>
            <person name="Richardson P."/>
            <person name="Bruce D."/>
            <person name="Goodwin L."/>
            <person name="Han C."/>
            <person name="Detter J.C."/>
            <person name="Schmutz J."/>
            <person name="Brettin T."/>
            <person name="Land M."/>
            <person name="Hauser L."/>
            <person name="Kyrpides N.C."/>
            <person name="Ivanova N."/>
            <person name="Goker M."/>
            <person name="Woyke T."/>
            <person name="Klenk H.P."/>
            <person name="Bryant D.A."/>
        </authorList>
    </citation>
    <scope>NUCLEOTIDE SEQUENCE [LARGE SCALE GENOMIC DNA]</scope>
    <source>
        <strain evidence="2">ATCC 23779 / DSM 785 / 114-95</strain>
    </source>
</reference>
<dbReference type="AlphaFoldDB" id="A9B5T7"/>
<dbReference type="STRING" id="316274.Haur_1677"/>
<name>A9B5T7_HERA2</name>
<dbReference type="KEGG" id="hau:Haur_1677"/>
<evidence type="ECO:0000313" key="2">
    <source>
        <dbReference type="Proteomes" id="UP000000787"/>
    </source>
</evidence>
<organism evidence="1 2">
    <name type="scientific">Herpetosiphon aurantiacus (strain ATCC 23779 / DSM 785 / 114-95)</name>
    <dbReference type="NCBI Taxonomy" id="316274"/>
    <lineage>
        <taxon>Bacteria</taxon>
        <taxon>Bacillati</taxon>
        <taxon>Chloroflexota</taxon>
        <taxon>Chloroflexia</taxon>
        <taxon>Herpetosiphonales</taxon>
        <taxon>Herpetosiphonaceae</taxon>
        <taxon>Herpetosiphon</taxon>
    </lineage>
</organism>
<accession>A9B5T7</accession>
<protein>
    <submittedName>
        <fullName evidence="1">Uncharacterized protein</fullName>
    </submittedName>
</protein>
<sequence>MQTCLPSSWIERIKQLLGYTNHQPPTIPWLLVPIGDAELTDAEINQLFMTLRQYLLPSRLQSPLTQIRARLARFTHEDRLVFLYALRLVALRGGGLNRYWTLCCEQLFDSQIDLDNLRTNIAPEITSQWIRFYRETNAALFVPQHGKKNIKWPLAHAGLLVQDKRLLESFWRTMRLTWTSDEFQLLTHSDNIDDLELDLKKWLIDHQFTTTHLYQSIHNSEHSSITLDLIQYYLKELNQQSLNTNQVLSKNQINSIQMRCFRRFFYNHSQNQIELHCTLYFNQPQGKLWSDWDKKLVYWVFDDTFYKYTLNLPINSLNTLISIHVNGINYNTQIDLPIISNDEPVIFNEISGQRLRTWQLGERYLIALPSKSAADPNLQKLFSEYEAAIRPKGLWHDFVFKWVTVRLPSDDCSFIDLNEYATDYDFPVFEAYGTPTVSLLGGLEIGLINDIHYFHADQPPLIKIAGCWNKPLQIQLKKQLINDPSAQNVLQIYLPPQSELSDHFLEPELDSDSEIVFMLSIDGQLKLQWAYTYPEYQSTYYVLKSAVNIVFQDKVQPALTSAILKQSRLQIQAWPHAQLQIVAKSSLDSVTIPLSLDASGFVDLPLAVTQIMNLQRTSFIFWVAWRNIPISPIFDCYQPRMLDPDSIVTYLTEDRLEILMDLPQYQKSINLFAIVLGEYPWENQIWQQIKRIETGSVQFNLRLNPQVVRWLALFEADGQKPGSFLGFYELQKSQPSPAKTPKMTRQWQHFIQLMNQQVLPKRLGKLVLDTQTLDRWATLRQYLLDTNHWIELRRPTIIDTIIMLRAQAVFIPLVLTEHLPHIHTFNQNAHILYPYDINAFQRTMLITTNKIRVYGKIAHNEIYETDITTHWNIIDGEYKLFIDDHSQHTIYACRNCRLILMSKIAHQHLMQAGYTCHEKDIEQLRYPRVYLCALIGVEVIFRQFIKIIDDFIDNKPVGQFWESLFDELSLLMPQDKDIDPLTWLKGLQEIGMVVLAEAAQPTLPSTCQRLFLAYARALELVLTRIKELIG</sequence>
<gene>
    <name evidence="1" type="ordered locus">Haur_1677</name>
</gene>
<dbReference type="Proteomes" id="UP000000787">
    <property type="component" value="Chromosome"/>
</dbReference>
<dbReference type="EMBL" id="CP000875">
    <property type="protein sequence ID" value="ABX04320.1"/>
    <property type="molecule type" value="Genomic_DNA"/>
</dbReference>
<dbReference type="HOGENOM" id="CLU_294369_0_0_0"/>
<keyword evidence="2" id="KW-1185">Reference proteome</keyword>
<dbReference type="BioCyc" id="HAUR316274:GHYA-1701-MONOMER"/>
<evidence type="ECO:0000313" key="1">
    <source>
        <dbReference type="EMBL" id="ABX04320.1"/>
    </source>
</evidence>